<name>A0ABQ8GA35_9PEZI</name>
<gene>
    <name evidence="1" type="ORF">B0J12DRAFT_95732</name>
</gene>
<organism evidence="1 2">
    <name type="scientific">Macrophomina phaseolina</name>
    <dbReference type="NCBI Taxonomy" id="35725"/>
    <lineage>
        <taxon>Eukaryota</taxon>
        <taxon>Fungi</taxon>
        <taxon>Dikarya</taxon>
        <taxon>Ascomycota</taxon>
        <taxon>Pezizomycotina</taxon>
        <taxon>Dothideomycetes</taxon>
        <taxon>Dothideomycetes incertae sedis</taxon>
        <taxon>Botryosphaeriales</taxon>
        <taxon>Botryosphaeriaceae</taxon>
        <taxon>Macrophomina</taxon>
    </lineage>
</organism>
<comment type="caution">
    <text evidence="1">The sequence shown here is derived from an EMBL/GenBank/DDBJ whole genome shotgun (WGS) entry which is preliminary data.</text>
</comment>
<dbReference type="EMBL" id="JAGTJR010000014">
    <property type="protein sequence ID" value="KAH7049129.1"/>
    <property type="molecule type" value="Genomic_DNA"/>
</dbReference>
<dbReference type="Proteomes" id="UP000774617">
    <property type="component" value="Unassembled WGS sequence"/>
</dbReference>
<evidence type="ECO:0000313" key="1">
    <source>
        <dbReference type="EMBL" id="KAH7049129.1"/>
    </source>
</evidence>
<dbReference type="Gene3D" id="3.80.10.10">
    <property type="entry name" value="Ribonuclease Inhibitor"/>
    <property type="match status" value="1"/>
</dbReference>
<evidence type="ECO:0000313" key="2">
    <source>
        <dbReference type="Proteomes" id="UP000774617"/>
    </source>
</evidence>
<protein>
    <recommendedName>
        <fullName evidence="3">F-box domain cyclin-like protein</fullName>
    </recommendedName>
</protein>
<sequence>MHTSVEVSMDMTSSAIHARPTLDGLADEILLEILSHISIRNRYDIDFKTWDGSAEIESRVATLHSLSLVSRNIHRVANPLLYSVLTSCGIARNRRDFLRTAVRKAELAASVREVRFSYFDWVVDRSGIPPSHSDVLEAARLVELGPEMGITEKFHDALQEGFNDSDVALLFSQLPNLEMVEFEVDETWFHTWQWLLRLVRISAEMASGPFSSLRHLKARYGNENQSGFNPLFIQDWTALPSLTTIEVSGAWCDERDGDRPVTLPSNSNITTLSFHASALSNDYIGCALGAFPGLKSFCYDWARYATCSSENYPEGIRNALNIRKDSLERLHLLMLAGGGDFCLGAMDRGLSVPPFGSFKDLARLKCLEVSEFLLTGVTYVGIDIERPMLTGGSYSALVDVFPASLEVLRIGCRRFKHTSIPPGERLRFFEELLRHVAHLPHFRCLDLVLHEGTGVWRSQAPYEDYEDEIERIVELGHASDISFRVMAPEQWKQESSVLGKGC</sequence>
<accession>A0ABQ8GA35</accession>
<dbReference type="InterPro" id="IPR032675">
    <property type="entry name" value="LRR_dom_sf"/>
</dbReference>
<keyword evidence="2" id="KW-1185">Reference proteome</keyword>
<proteinExistence type="predicted"/>
<evidence type="ECO:0008006" key="3">
    <source>
        <dbReference type="Google" id="ProtNLM"/>
    </source>
</evidence>
<reference evidence="1 2" key="1">
    <citation type="journal article" date="2021" name="Nat. Commun.">
        <title>Genetic determinants of endophytism in the Arabidopsis root mycobiome.</title>
        <authorList>
            <person name="Mesny F."/>
            <person name="Miyauchi S."/>
            <person name="Thiergart T."/>
            <person name="Pickel B."/>
            <person name="Atanasova L."/>
            <person name="Karlsson M."/>
            <person name="Huettel B."/>
            <person name="Barry K.W."/>
            <person name="Haridas S."/>
            <person name="Chen C."/>
            <person name="Bauer D."/>
            <person name="Andreopoulos W."/>
            <person name="Pangilinan J."/>
            <person name="LaButti K."/>
            <person name="Riley R."/>
            <person name="Lipzen A."/>
            <person name="Clum A."/>
            <person name="Drula E."/>
            <person name="Henrissat B."/>
            <person name="Kohler A."/>
            <person name="Grigoriev I.V."/>
            <person name="Martin F.M."/>
            <person name="Hacquard S."/>
        </authorList>
    </citation>
    <scope>NUCLEOTIDE SEQUENCE [LARGE SCALE GENOMIC DNA]</scope>
    <source>
        <strain evidence="1 2">MPI-SDFR-AT-0080</strain>
    </source>
</reference>